<gene>
    <name evidence="2" type="ORF">JNB61_17835</name>
</gene>
<dbReference type="Pfam" id="PF13472">
    <property type="entry name" value="Lipase_GDSL_2"/>
    <property type="match status" value="1"/>
</dbReference>
<evidence type="ECO:0000259" key="1">
    <source>
        <dbReference type="Pfam" id="PF13472"/>
    </source>
</evidence>
<name>A0ABS7I2V2_9MICO</name>
<dbReference type="SUPFAM" id="SSF52266">
    <property type="entry name" value="SGNH hydrolase"/>
    <property type="match status" value="1"/>
</dbReference>
<dbReference type="InterPro" id="IPR036514">
    <property type="entry name" value="SGNH_hydro_sf"/>
</dbReference>
<feature type="domain" description="SGNH hydrolase-type esterase" evidence="1">
    <location>
        <begin position="61"/>
        <end position="228"/>
    </location>
</feature>
<evidence type="ECO:0000313" key="3">
    <source>
        <dbReference type="Proteomes" id="UP000777440"/>
    </source>
</evidence>
<reference evidence="2 3" key="1">
    <citation type="journal article" date="2021" name="MBio">
        <title>Poor Competitiveness of Bradyrhizobium in Pigeon Pea Root Colonization in Indian Soils.</title>
        <authorList>
            <person name="Chalasani D."/>
            <person name="Basu A."/>
            <person name="Pullabhotla S.V.S.R.N."/>
            <person name="Jorrin B."/>
            <person name="Neal A.L."/>
            <person name="Poole P.S."/>
            <person name="Podile A.R."/>
            <person name="Tkacz A."/>
        </authorList>
    </citation>
    <scope>NUCLEOTIDE SEQUENCE [LARGE SCALE GENOMIC DNA]</scope>
    <source>
        <strain evidence="2 3">HU12</strain>
    </source>
</reference>
<sequence length="243" mass="25148">MLRRDIGGMPLWAIVLVAVAGITLAVFLGSASSAGGKAPRYTAPSDASTPTIPAPMPLAVFIGDSYTQGVGGGGVQWPALIGQVHGWDVENLGLGGTGYVRTSDVNGCGRAYCGRYGEAIDEIVGSPTYIVVSGGRNDFGLPTADIAAAADALFGELRTRYPHAEIFAISPWFDDDPPPSDPAEFTRAIQTAALDHEVVFLDAGQPLFGRPDLVSEDGLHPNAAGYQAIAAAVGALLDPLVTR</sequence>
<keyword evidence="3" id="KW-1185">Reference proteome</keyword>
<dbReference type="CDD" id="cd00229">
    <property type="entry name" value="SGNH_hydrolase"/>
    <property type="match status" value="1"/>
</dbReference>
<protein>
    <submittedName>
        <fullName evidence="2">SGNH/GDSL hydrolase family protein</fullName>
    </submittedName>
</protein>
<dbReference type="Proteomes" id="UP000777440">
    <property type="component" value="Unassembled WGS sequence"/>
</dbReference>
<dbReference type="RefSeq" id="WP_220340506.1">
    <property type="nucleotide sequence ID" value="NZ_JAEUAX010000014.1"/>
</dbReference>
<dbReference type="GO" id="GO:0016787">
    <property type="term" value="F:hydrolase activity"/>
    <property type="evidence" value="ECO:0007669"/>
    <property type="project" value="UniProtKB-KW"/>
</dbReference>
<evidence type="ECO:0000313" key="2">
    <source>
        <dbReference type="EMBL" id="MBW9111633.1"/>
    </source>
</evidence>
<accession>A0ABS7I2V2</accession>
<organism evidence="2 3">
    <name type="scientific">Microbacterium ureisolvens</name>
    <dbReference type="NCBI Taxonomy" id="2781186"/>
    <lineage>
        <taxon>Bacteria</taxon>
        <taxon>Bacillati</taxon>
        <taxon>Actinomycetota</taxon>
        <taxon>Actinomycetes</taxon>
        <taxon>Micrococcales</taxon>
        <taxon>Microbacteriaceae</taxon>
        <taxon>Microbacterium</taxon>
    </lineage>
</organism>
<dbReference type="InterPro" id="IPR013830">
    <property type="entry name" value="SGNH_hydro"/>
</dbReference>
<keyword evidence="2" id="KW-0378">Hydrolase</keyword>
<proteinExistence type="predicted"/>
<dbReference type="Gene3D" id="3.40.50.1110">
    <property type="entry name" value="SGNH hydrolase"/>
    <property type="match status" value="1"/>
</dbReference>
<comment type="caution">
    <text evidence="2">The sequence shown here is derived from an EMBL/GenBank/DDBJ whole genome shotgun (WGS) entry which is preliminary data.</text>
</comment>
<dbReference type="EMBL" id="JAEUAX010000014">
    <property type="protein sequence ID" value="MBW9111633.1"/>
    <property type="molecule type" value="Genomic_DNA"/>
</dbReference>